<sequence length="110" mass="12536">MTPGGGVTPYDEFGDTRWPPSDGFQQCSSTTSDCHFSDWILINELHDSLLARFNNKAFSGPGRPISLAYLQLIFQDYMKLNKPLSAQKELLLSFNPLCDHHLHFLVYRCL</sequence>
<reference evidence="3 4" key="3">
    <citation type="journal article" date="2017" name="G3 (Bethesda)">
        <title>Comparative analysis highlights variable genome content of wheat rusts and divergence of the mating loci.</title>
        <authorList>
            <person name="Cuomo C.A."/>
            <person name="Bakkeren G."/>
            <person name="Khalil H.B."/>
            <person name="Panwar V."/>
            <person name="Joly D."/>
            <person name="Linning R."/>
            <person name="Sakthikumar S."/>
            <person name="Song X."/>
            <person name="Adiconis X."/>
            <person name="Fan L."/>
            <person name="Goldberg J.M."/>
            <person name="Levin J.Z."/>
            <person name="Young S."/>
            <person name="Zeng Q."/>
            <person name="Anikster Y."/>
            <person name="Bruce M."/>
            <person name="Wang M."/>
            <person name="Yin C."/>
            <person name="McCallum B."/>
            <person name="Szabo L.J."/>
            <person name="Hulbert S."/>
            <person name="Chen X."/>
            <person name="Fellers J.P."/>
        </authorList>
    </citation>
    <scope>NUCLEOTIDE SEQUENCE</scope>
    <source>
        <strain evidence="4">Isolate 1-1 / race 1 (BBBD)</strain>
        <strain evidence="3">isolate 1-1 / race 1 (BBBD)</strain>
    </source>
</reference>
<accession>A0A180GED1</accession>
<evidence type="ECO:0000313" key="4">
    <source>
        <dbReference type="Proteomes" id="UP000005240"/>
    </source>
</evidence>
<evidence type="ECO:0000256" key="1">
    <source>
        <dbReference type="SAM" id="MobiDB-lite"/>
    </source>
</evidence>
<reference evidence="2" key="2">
    <citation type="submission" date="2016-05" db="EMBL/GenBank/DDBJ databases">
        <title>Comparative analysis highlights variable genome content of wheat rusts and divergence of the mating loci.</title>
        <authorList>
            <person name="Cuomo C.A."/>
            <person name="Bakkeren G."/>
            <person name="Szabo L."/>
            <person name="Khalil H."/>
            <person name="Joly D."/>
            <person name="Goldberg J."/>
            <person name="Young S."/>
            <person name="Zeng Q."/>
            <person name="Fellers J."/>
        </authorList>
    </citation>
    <scope>NUCLEOTIDE SEQUENCE [LARGE SCALE GENOMIC DNA]</scope>
    <source>
        <strain evidence="2">1-1 BBBD Race 1</strain>
    </source>
</reference>
<proteinExistence type="predicted"/>
<organism evidence="2">
    <name type="scientific">Puccinia triticina (isolate 1-1 / race 1 (BBBD))</name>
    <name type="common">Brown leaf rust fungus</name>
    <dbReference type="NCBI Taxonomy" id="630390"/>
    <lineage>
        <taxon>Eukaryota</taxon>
        <taxon>Fungi</taxon>
        <taxon>Dikarya</taxon>
        <taxon>Basidiomycota</taxon>
        <taxon>Pucciniomycotina</taxon>
        <taxon>Pucciniomycetes</taxon>
        <taxon>Pucciniales</taxon>
        <taxon>Pucciniaceae</taxon>
        <taxon>Puccinia</taxon>
    </lineage>
</organism>
<dbReference type="EnsemblFungi" id="PTTG_28125-t43_1">
    <property type="protein sequence ID" value="PTTG_28125-t43_1-p1"/>
    <property type="gene ID" value="PTTG_28125"/>
</dbReference>
<keyword evidence="4" id="KW-1185">Reference proteome</keyword>
<dbReference type="Proteomes" id="UP000005240">
    <property type="component" value="Unassembled WGS sequence"/>
</dbReference>
<gene>
    <name evidence="2" type="ORF">PTTG_28125</name>
</gene>
<dbReference type="AlphaFoldDB" id="A0A180GED1"/>
<name>A0A180GED1_PUCT1</name>
<reference evidence="3" key="4">
    <citation type="submission" date="2025-05" db="UniProtKB">
        <authorList>
            <consortium name="EnsemblFungi"/>
        </authorList>
    </citation>
    <scope>IDENTIFICATION</scope>
    <source>
        <strain evidence="3">isolate 1-1 / race 1 (BBBD)</strain>
    </source>
</reference>
<evidence type="ECO:0000313" key="3">
    <source>
        <dbReference type="EnsemblFungi" id="PTTG_28125-t43_1-p1"/>
    </source>
</evidence>
<feature type="region of interest" description="Disordered" evidence="1">
    <location>
        <begin position="1"/>
        <end position="21"/>
    </location>
</feature>
<reference evidence="2" key="1">
    <citation type="submission" date="2009-11" db="EMBL/GenBank/DDBJ databases">
        <authorList>
            <consortium name="The Broad Institute Genome Sequencing Platform"/>
            <person name="Ward D."/>
            <person name="Feldgarden M."/>
            <person name="Earl A."/>
            <person name="Young S.K."/>
            <person name="Zeng Q."/>
            <person name="Koehrsen M."/>
            <person name="Alvarado L."/>
            <person name="Berlin A."/>
            <person name="Bochicchio J."/>
            <person name="Borenstein D."/>
            <person name="Chapman S.B."/>
            <person name="Chen Z."/>
            <person name="Engels R."/>
            <person name="Freedman E."/>
            <person name="Gellesch M."/>
            <person name="Goldberg J."/>
            <person name="Griggs A."/>
            <person name="Gujja S."/>
            <person name="Heilman E."/>
            <person name="Heiman D."/>
            <person name="Hepburn T."/>
            <person name="Howarth C."/>
            <person name="Jen D."/>
            <person name="Larson L."/>
            <person name="Lewis B."/>
            <person name="Mehta T."/>
            <person name="Park D."/>
            <person name="Pearson M."/>
            <person name="Roberts A."/>
            <person name="Saif S."/>
            <person name="Shea T."/>
            <person name="Shenoy N."/>
            <person name="Sisk P."/>
            <person name="Stolte C."/>
            <person name="Sykes S."/>
            <person name="Thomson T."/>
            <person name="Walk T."/>
            <person name="White J."/>
            <person name="Yandava C."/>
            <person name="Izard J."/>
            <person name="Baranova O.V."/>
            <person name="Blanton J.M."/>
            <person name="Tanner A.C."/>
            <person name="Dewhirst F.E."/>
            <person name="Haas B."/>
            <person name="Nusbaum C."/>
            <person name="Birren B."/>
        </authorList>
    </citation>
    <scope>NUCLEOTIDE SEQUENCE [LARGE SCALE GENOMIC DNA]</scope>
    <source>
        <strain evidence="2">1-1 BBBD Race 1</strain>
    </source>
</reference>
<protein>
    <submittedName>
        <fullName evidence="2 3">Uncharacterized protein</fullName>
    </submittedName>
</protein>
<dbReference type="VEuPathDB" id="FungiDB:PTTG_28125"/>
<dbReference type="EMBL" id="ADAS02000089">
    <property type="protein sequence ID" value="OAV91015.1"/>
    <property type="molecule type" value="Genomic_DNA"/>
</dbReference>
<evidence type="ECO:0000313" key="2">
    <source>
        <dbReference type="EMBL" id="OAV91015.1"/>
    </source>
</evidence>